<evidence type="ECO:0000313" key="3">
    <source>
        <dbReference type="Proteomes" id="UP000053660"/>
    </source>
</evidence>
<dbReference type="Gene3D" id="3.40.33.10">
    <property type="entry name" value="CAP"/>
    <property type="match status" value="1"/>
</dbReference>
<dbReference type="Proteomes" id="UP000053660">
    <property type="component" value="Unassembled WGS sequence"/>
</dbReference>
<dbReference type="SUPFAM" id="SSF55797">
    <property type="entry name" value="PR-1-like"/>
    <property type="match status" value="1"/>
</dbReference>
<evidence type="ECO:0000313" key="2">
    <source>
        <dbReference type="EMBL" id="KHJ94901.1"/>
    </source>
</evidence>
<dbReference type="EMBL" id="KN550155">
    <property type="protein sequence ID" value="KHJ94901.1"/>
    <property type="molecule type" value="Genomic_DNA"/>
</dbReference>
<reference evidence="2 3" key="1">
    <citation type="submission" date="2014-03" db="EMBL/GenBank/DDBJ databases">
        <title>Draft genome of the hookworm Oesophagostomum dentatum.</title>
        <authorList>
            <person name="Mitreva M."/>
        </authorList>
    </citation>
    <scope>NUCLEOTIDE SEQUENCE [LARGE SCALE GENOMIC DNA]</scope>
    <source>
        <strain evidence="2 3">OD-Hann</strain>
    </source>
</reference>
<evidence type="ECO:0000256" key="1">
    <source>
        <dbReference type="SAM" id="MobiDB-lite"/>
    </source>
</evidence>
<accession>A0A0B1TFK0</accession>
<organism evidence="2 3">
    <name type="scientific">Oesophagostomum dentatum</name>
    <name type="common">Nodular worm</name>
    <dbReference type="NCBI Taxonomy" id="61180"/>
    <lineage>
        <taxon>Eukaryota</taxon>
        <taxon>Metazoa</taxon>
        <taxon>Ecdysozoa</taxon>
        <taxon>Nematoda</taxon>
        <taxon>Chromadorea</taxon>
        <taxon>Rhabditida</taxon>
        <taxon>Rhabditina</taxon>
        <taxon>Rhabditomorpha</taxon>
        <taxon>Strongyloidea</taxon>
        <taxon>Strongylidae</taxon>
        <taxon>Oesophagostomum</taxon>
    </lineage>
</organism>
<dbReference type="InterPro" id="IPR035940">
    <property type="entry name" value="CAP_sf"/>
</dbReference>
<feature type="non-terminal residue" evidence="2">
    <location>
        <position position="1"/>
    </location>
</feature>
<proteinExistence type="predicted"/>
<protein>
    <recommendedName>
        <fullName evidence="4">SCP domain-containing protein</fullName>
    </recommendedName>
</protein>
<name>A0A0B1TFK0_OESDE</name>
<sequence length="122" mass="12641">CLEYGSAIYEKSADAINTCTTTAVTSTTTTTESTSTTTPPTTSASTTAITEAPTTLGETNTLCPNNYGMNDLLRNAFLNKHNTLRSTLALGAVENGNGTGVMLREAAKMPTLVSTSVSDAQP</sequence>
<feature type="region of interest" description="Disordered" evidence="1">
    <location>
        <begin position="26"/>
        <end position="46"/>
    </location>
</feature>
<keyword evidence="3" id="KW-1185">Reference proteome</keyword>
<dbReference type="AlphaFoldDB" id="A0A0B1TFK0"/>
<evidence type="ECO:0008006" key="4">
    <source>
        <dbReference type="Google" id="ProtNLM"/>
    </source>
</evidence>
<gene>
    <name evidence="2" type="ORF">OESDEN_05162</name>
</gene>